<dbReference type="Gene3D" id="3.10.150.10">
    <property type="entry name" value="DNA Polymerase III, subunit A, domain 2"/>
    <property type="match status" value="1"/>
</dbReference>
<comment type="caution">
    <text evidence="2">The sequence shown here is derived from an EMBL/GenBank/DDBJ whole genome shotgun (WGS) entry which is preliminary data.</text>
</comment>
<dbReference type="SMART" id="SM00843">
    <property type="entry name" value="Ftsk_gamma"/>
    <property type="match status" value="1"/>
</dbReference>
<dbReference type="EMBL" id="BOOG01000021">
    <property type="protein sequence ID" value="GIH70292.1"/>
    <property type="molecule type" value="Genomic_DNA"/>
</dbReference>
<keyword evidence="3" id="KW-1185">Reference proteome</keyword>
<evidence type="ECO:0000259" key="1">
    <source>
        <dbReference type="SMART" id="SM00843"/>
    </source>
</evidence>
<dbReference type="PANTHER" id="PTHR22683">
    <property type="entry name" value="SPORULATION PROTEIN RELATED"/>
    <property type="match status" value="1"/>
</dbReference>
<dbReference type="InterPro" id="IPR036388">
    <property type="entry name" value="WH-like_DNA-bd_sf"/>
</dbReference>
<dbReference type="SUPFAM" id="SSF55979">
    <property type="entry name" value="DNA clamp"/>
    <property type="match status" value="1"/>
</dbReference>
<dbReference type="Proteomes" id="UP000610966">
    <property type="component" value="Unassembled WGS sequence"/>
</dbReference>
<dbReference type="Pfam" id="PF09397">
    <property type="entry name" value="FtsK_gamma"/>
    <property type="match status" value="1"/>
</dbReference>
<organism evidence="2 3">
    <name type="scientific">Sphaerimonospora thailandensis</name>
    <dbReference type="NCBI Taxonomy" id="795644"/>
    <lineage>
        <taxon>Bacteria</taxon>
        <taxon>Bacillati</taxon>
        <taxon>Actinomycetota</taxon>
        <taxon>Actinomycetes</taxon>
        <taxon>Streptosporangiales</taxon>
        <taxon>Streptosporangiaceae</taxon>
        <taxon>Sphaerimonospora</taxon>
    </lineage>
</organism>
<dbReference type="Gene3D" id="1.10.10.10">
    <property type="entry name" value="Winged helix-like DNA-binding domain superfamily/Winged helix DNA-binding domain"/>
    <property type="match status" value="1"/>
</dbReference>
<dbReference type="RefSeq" id="WP_407695939.1">
    <property type="nucleotide sequence ID" value="NZ_BOOG01000021.1"/>
</dbReference>
<accession>A0A8J3VZA2</accession>
<feature type="domain" description="FtsK gamma" evidence="1">
    <location>
        <begin position="251"/>
        <end position="316"/>
    </location>
</feature>
<dbReference type="SUPFAM" id="SSF46785">
    <property type="entry name" value="Winged helix' DNA-binding domain"/>
    <property type="match status" value="1"/>
</dbReference>
<dbReference type="InterPro" id="IPR036390">
    <property type="entry name" value="WH_DNA-bd_sf"/>
</dbReference>
<reference evidence="2" key="1">
    <citation type="submission" date="2021-01" db="EMBL/GenBank/DDBJ databases">
        <title>Whole genome shotgun sequence of Sphaerimonospora thailandensis NBRC 107569.</title>
        <authorList>
            <person name="Komaki H."/>
            <person name="Tamura T."/>
        </authorList>
    </citation>
    <scope>NUCLEOTIDE SEQUENCE</scope>
    <source>
        <strain evidence="2">NBRC 107569</strain>
    </source>
</reference>
<dbReference type="InterPro" id="IPR046938">
    <property type="entry name" value="DNA_clamp_sf"/>
</dbReference>
<sequence length="332" mass="36519">MTRIDMTTRELHELIDPVLPHTVNDPTLPELGVIRIETRADVLYAVATDRYTLGAARHPVGDPVDDVVIAIDRSEAAAMLKLFKHSKDDDPQLRLVIDRVPVPVTDRGNTVESLGLTVDSEDGTRLILHGRAQSVLGNWRSLVGRILARPNVPAAPALFLTPTYLRRWTKAARKGERLSVFVGPEPTDPLLIQAENHFIGIWMPAGHLDAGEELPGSPWRRELLVDEDDRETAEQLLRTPPAREPLDTDEPGGDLELLVEAAELVMSTQLGSTSMVQRKLRVGFAKAGRLMDLLESWNVVGPAQGSKARDVLVPPDQADEIVLKIRSGEAAE</sequence>
<gene>
    <name evidence="2" type="ORF">Mth01_25450</name>
</gene>
<protein>
    <recommendedName>
        <fullName evidence="1">FtsK gamma domain-containing protein</fullName>
    </recommendedName>
</protein>
<evidence type="ECO:0000313" key="3">
    <source>
        <dbReference type="Proteomes" id="UP000610966"/>
    </source>
</evidence>
<name>A0A8J3VZA2_9ACTN</name>
<dbReference type="PANTHER" id="PTHR22683:SF41">
    <property type="entry name" value="DNA TRANSLOCASE FTSK"/>
    <property type="match status" value="1"/>
</dbReference>
<evidence type="ECO:0000313" key="2">
    <source>
        <dbReference type="EMBL" id="GIH70292.1"/>
    </source>
</evidence>
<dbReference type="AlphaFoldDB" id="A0A8J3VZA2"/>
<dbReference type="InterPro" id="IPR018541">
    <property type="entry name" value="Ftsk_gamma"/>
</dbReference>
<proteinExistence type="predicted"/>
<dbReference type="InterPro" id="IPR050206">
    <property type="entry name" value="FtsK/SpoIIIE/SftA"/>
</dbReference>